<dbReference type="InterPro" id="IPR024909">
    <property type="entry name" value="Cys-tRNA/MSH_ligase"/>
</dbReference>
<dbReference type="Gene3D" id="1.20.120.1910">
    <property type="entry name" value="Cysteine-tRNA ligase, C-terminal anti-codon recognition domain"/>
    <property type="match status" value="1"/>
</dbReference>
<dbReference type="Pfam" id="PF09190">
    <property type="entry name" value="DALR_2"/>
    <property type="match status" value="1"/>
</dbReference>
<feature type="short sequence motif" description="'HIGH' region" evidence="13">
    <location>
        <begin position="30"/>
        <end position="40"/>
    </location>
</feature>
<feature type="binding site" evidence="13">
    <location>
        <position position="241"/>
    </location>
    <ligand>
        <name>Zn(2+)</name>
        <dbReference type="ChEBI" id="CHEBI:29105"/>
    </ligand>
</feature>
<evidence type="ECO:0000256" key="12">
    <source>
        <dbReference type="ARBA" id="ARBA00047398"/>
    </source>
</evidence>
<dbReference type="Pfam" id="PF01406">
    <property type="entry name" value="tRNA-synt_1e"/>
    <property type="match status" value="1"/>
</dbReference>
<keyword evidence="8 13" id="KW-0862">Zinc</keyword>
<comment type="similarity">
    <text evidence="2 13">Belongs to the class-I aminoacyl-tRNA synthetase family.</text>
</comment>
<evidence type="ECO:0000256" key="7">
    <source>
        <dbReference type="ARBA" id="ARBA00022741"/>
    </source>
</evidence>
<evidence type="ECO:0000313" key="15">
    <source>
        <dbReference type="EMBL" id="MBD8085333.1"/>
    </source>
</evidence>
<dbReference type="PRINTS" id="PR00983">
    <property type="entry name" value="TRNASYNTHCYS"/>
</dbReference>
<dbReference type="EC" id="6.1.1.16" evidence="13"/>
<keyword evidence="7 13" id="KW-0547">Nucleotide-binding</keyword>
<dbReference type="SUPFAM" id="SSF52374">
    <property type="entry name" value="Nucleotidylyl transferase"/>
    <property type="match status" value="1"/>
</dbReference>
<dbReference type="InterPro" id="IPR032678">
    <property type="entry name" value="tRNA-synt_1_cat_dom"/>
</dbReference>
<name>A0ABR8ZKM9_9LACO</name>
<dbReference type="NCBIfam" id="TIGR00435">
    <property type="entry name" value="cysS"/>
    <property type="match status" value="1"/>
</dbReference>
<comment type="catalytic activity">
    <reaction evidence="12 13">
        <text>tRNA(Cys) + L-cysteine + ATP = L-cysteinyl-tRNA(Cys) + AMP + diphosphate</text>
        <dbReference type="Rhea" id="RHEA:17773"/>
        <dbReference type="Rhea" id="RHEA-COMP:9661"/>
        <dbReference type="Rhea" id="RHEA-COMP:9679"/>
        <dbReference type="ChEBI" id="CHEBI:30616"/>
        <dbReference type="ChEBI" id="CHEBI:33019"/>
        <dbReference type="ChEBI" id="CHEBI:35235"/>
        <dbReference type="ChEBI" id="CHEBI:78442"/>
        <dbReference type="ChEBI" id="CHEBI:78517"/>
        <dbReference type="ChEBI" id="CHEBI:456215"/>
        <dbReference type="EC" id="6.1.1.16"/>
    </reaction>
</comment>
<comment type="subcellular location">
    <subcellularLocation>
        <location evidence="1 13">Cytoplasm</location>
    </subcellularLocation>
</comment>
<evidence type="ECO:0000256" key="11">
    <source>
        <dbReference type="ARBA" id="ARBA00023146"/>
    </source>
</evidence>
<feature type="binding site" evidence="13">
    <location>
        <position position="274"/>
    </location>
    <ligand>
        <name>ATP</name>
        <dbReference type="ChEBI" id="CHEBI:30616"/>
    </ligand>
</feature>
<keyword evidence="10 13" id="KW-0648">Protein biosynthesis</keyword>
<evidence type="ECO:0000256" key="1">
    <source>
        <dbReference type="ARBA" id="ARBA00004496"/>
    </source>
</evidence>
<feature type="domain" description="Cysteinyl-tRNA synthetase class Ia DALR" evidence="14">
    <location>
        <begin position="356"/>
        <end position="420"/>
    </location>
</feature>
<keyword evidence="4 13" id="KW-0963">Cytoplasm</keyword>
<dbReference type="RefSeq" id="WP_191911119.1">
    <property type="nucleotide sequence ID" value="NZ_JABUXR010000005.1"/>
</dbReference>
<gene>
    <name evidence="13" type="primary">cysS</name>
    <name evidence="15" type="ORF">HUK45_03540</name>
</gene>
<dbReference type="Proteomes" id="UP000645007">
    <property type="component" value="Unassembled WGS sequence"/>
</dbReference>
<comment type="cofactor">
    <cofactor evidence="13">
        <name>Zn(2+)</name>
        <dbReference type="ChEBI" id="CHEBI:29105"/>
    </cofactor>
    <text evidence="13">Binds 1 zinc ion per subunit.</text>
</comment>
<proteinExistence type="inferred from homology"/>
<reference evidence="15 16" key="1">
    <citation type="submission" date="2020-06" db="EMBL/GenBank/DDBJ databases">
        <title>Limosilactobacillus sp. nov.</title>
        <authorList>
            <person name="Ksiezarek M."/>
            <person name="Goncalves Ribeiro T."/>
            <person name="Rocha J."/>
            <person name="Grosso F."/>
            <person name="Peixe L."/>
        </authorList>
    </citation>
    <scope>NUCLEOTIDE SEQUENCE [LARGE SCALE GENOMIC DNA]</scope>
    <source>
        <strain evidence="16">c9Ua_26_M</strain>
    </source>
</reference>
<dbReference type="Pfam" id="PF23493">
    <property type="entry name" value="CysS_C"/>
    <property type="match status" value="1"/>
</dbReference>
<dbReference type="InterPro" id="IPR056411">
    <property type="entry name" value="CysS_C"/>
</dbReference>
<feature type="short sequence motif" description="'KMSKS' region" evidence="13">
    <location>
        <begin position="271"/>
        <end position="275"/>
    </location>
</feature>
<keyword evidence="5 13" id="KW-0436">Ligase</keyword>
<evidence type="ECO:0000259" key="14">
    <source>
        <dbReference type="SMART" id="SM00840"/>
    </source>
</evidence>
<evidence type="ECO:0000256" key="6">
    <source>
        <dbReference type="ARBA" id="ARBA00022723"/>
    </source>
</evidence>
<organism evidence="15 16">
    <name type="scientific">Limosilactobacillus urinaemulieris</name>
    <dbReference type="NCBI Taxonomy" id="2742600"/>
    <lineage>
        <taxon>Bacteria</taxon>
        <taxon>Bacillati</taxon>
        <taxon>Bacillota</taxon>
        <taxon>Bacilli</taxon>
        <taxon>Lactobacillales</taxon>
        <taxon>Lactobacillaceae</taxon>
        <taxon>Limosilactobacillus</taxon>
    </lineage>
</organism>
<keyword evidence="11 13" id="KW-0030">Aminoacyl-tRNA synthetase</keyword>
<sequence length="472" mass="54020">MLTIYNTLTRKQEEFKPQTPGVVNMYVCGPTVYNYIHIGNARSAIAFDTVRRYLEFKGYKVNYVSNFTDVDDKMIKAAHEQGITVPQLADKYIQAFMEDTKAINIEPATMHPRATENIPEIIKFIQGLIDKSYAYKKDGDVYYRARKFKNYGQLSGQSIDDLEVGASEHVSADEVNKKEDPMDFALWKAAKPGEINWDSPWGKGRPGWHIECSVMSTKYLGKTIDIHGGGQDLEFPHHENEIAQSEAETGQKFVRYWMHNGFVTIGKDNEKMSKSLHNFITVHDIIKQVDPQVLRFFMATTQYRRPIQYSEDNLIDAKNNLEHIQTAFDNLTYRQKDAQDGADPVVTQKLADFKQSFTEAMDDDINVQNGITVVYELVKFANVYAQQKEVKAAALTEMKDLISELVSIFGVKLASNDNELNDEHIQALIDERNEARKNKDFARSDQIRDELKAQGIILEDTPQGTRFKRVKK</sequence>
<evidence type="ECO:0000256" key="2">
    <source>
        <dbReference type="ARBA" id="ARBA00005594"/>
    </source>
</evidence>
<comment type="caution">
    <text evidence="15">The sequence shown here is derived from an EMBL/GenBank/DDBJ whole genome shotgun (WGS) entry which is preliminary data.</text>
</comment>
<dbReference type="InterPro" id="IPR015273">
    <property type="entry name" value="Cys-tRNA-synt_Ia_DALR"/>
</dbReference>
<feature type="binding site" evidence="13">
    <location>
        <position position="28"/>
    </location>
    <ligand>
        <name>Zn(2+)</name>
        <dbReference type="ChEBI" id="CHEBI:29105"/>
    </ligand>
</feature>
<dbReference type="InterPro" id="IPR014729">
    <property type="entry name" value="Rossmann-like_a/b/a_fold"/>
</dbReference>
<dbReference type="InterPro" id="IPR009080">
    <property type="entry name" value="tRNAsynth_Ia_anticodon-bd"/>
</dbReference>
<dbReference type="HAMAP" id="MF_00041">
    <property type="entry name" value="Cys_tRNA_synth"/>
    <property type="match status" value="1"/>
</dbReference>
<evidence type="ECO:0000256" key="10">
    <source>
        <dbReference type="ARBA" id="ARBA00022917"/>
    </source>
</evidence>
<dbReference type="InterPro" id="IPR015803">
    <property type="entry name" value="Cys-tRNA-ligase"/>
</dbReference>
<evidence type="ECO:0000256" key="4">
    <source>
        <dbReference type="ARBA" id="ARBA00022490"/>
    </source>
</evidence>
<evidence type="ECO:0000256" key="8">
    <source>
        <dbReference type="ARBA" id="ARBA00022833"/>
    </source>
</evidence>
<dbReference type="CDD" id="cd00672">
    <property type="entry name" value="CysRS_core"/>
    <property type="match status" value="1"/>
</dbReference>
<feature type="binding site" evidence="13">
    <location>
        <position position="237"/>
    </location>
    <ligand>
        <name>Zn(2+)</name>
        <dbReference type="ChEBI" id="CHEBI:29105"/>
    </ligand>
</feature>
<dbReference type="Gene3D" id="3.40.50.620">
    <property type="entry name" value="HUPs"/>
    <property type="match status" value="1"/>
</dbReference>
<dbReference type="SMART" id="SM00840">
    <property type="entry name" value="DALR_2"/>
    <property type="match status" value="1"/>
</dbReference>
<feature type="binding site" evidence="13">
    <location>
        <position position="212"/>
    </location>
    <ligand>
        <name>Zn(2+)</name>
        <dbReference type="ChEBI" id="CHEBI:29105"/>
    </ligand>
</feature>
<evidence type="ECO:0000256" key="13">
    <source>
        <dbReference type="HAMAP-Rule" id="MF_00041"/>
    </source>
</evidence>
<evidence type="ECO:0000256" key="9">
    <source>
        <dbReference type="ARBA" id="ARBA00022840"/>
    </source>
</evidence>
<evidence type="ECO:0000256" key="5">
    <source>
        <dbReference type="ARBA" id="ARBA00022598"/>
    </source>
</evidence>
<comment type="subunit">
    <text evidence="3 13">Monomer.</text>
</comment>
<evidence type="ECO:0000256" key="3">
    <source>
        <dbReference type="ARBA" id="ARBA00011245"/>
    </source>
</evidence>
<protein>
    <recommendedName>
        <fullName evidence="13">Cysteine--tRNA ligase</fullName>
        <ecNumber evidence="13">6.1.1.16</ecNumber>
    </recommendedName>
    <alternativeName>
        <fullName evidence="13">Cysteinyl-tRNA synthetase</fullName>
        <shortName evidence="13">CysRS</shortName>
    </alternativeName>
</protein>
<dbReference type="SUPFAM" id="SSF47323">
    <property type="entry name" value="Anticodon-binding domain of a subclass of class I aminoacyl-tRNA synthetases"/>
    <property type="match status" value="1"/>
</dbReference>
<evidence type="ECO:0000313" key="16">
    <source>
        <dbReference type="Proteomes" id="UP000645007"/>
    </source>
</evidence>
<dbReference type="GO" id="GO:0004817">
    <property type="term" value="F:cysteine-tRNA ligase activity"/>
    <property type="evidence" value="ECO:0007669"/>
    <property type="project" value="UniProtKB-EC"/>
</dbReference>
<keyword evidence="6 13" id="KW-0479">Metal-binding</keyword>
<keyword evidence="9 13" id="KW-0067">ATP-binding</keyword>
<dbReference type="EMBL" id="JABUXR010000005">
    <property type="protein sequence ID" value="MBD8085333.1"/>
    <property type="molecule type" value="Genomic_DNA"/>
</dbReference>
<dbReference type="PANTHER" id="PTHR10890">
    <property type="entry name" value="CYSTEINYL-TRNA SYNTHETASE"/>
    <property type="match status" value="1"/>
</dbReference>
<keyword evidence="16" id="KW-1185">Reference proteome</keyword>
<dbReference type="PANTHER" id="PTHR10890:SF3">
    <property type="entry name" value="CYSTEINE--TRNA LIGASE, CYTOPLASMIC"/>
    <property type="match status" value="1"/>
</dbReference>
<accession>A0ABR8ZKM9</accession>